<dbReference type="Proteomes" id="UP000282087">
    <property type="component" value="Unassembled WGS sequence"/>
</dbReference>
<protein>
    <recommendedName>
        <fullName evidence="4">Hydrophobin</fullName>
    </recommendedName>
</protein>
<organism evidence="2 3">
    <name type="scientific">Peronospora effusa</name>
    <dbReference type="NCBI Taxonomy" id="542832"/>
    <lineage>
        <taxon>Eukaryota</taxon>
        <taxon>Sar</taxon>
        <taxon>Stramenopiles</taxon>
        <taxon>Oomycota</taxon>
        <taxon>Peronosporomycetes</taxon>
        <taxon>Peronosporales</taxon>
        <taxon>Peronosporaceae</taxon>
        <taxon>Peronospora</taxon>
    </lineage>
</organism>
<feature type="chain" id="PRO_5018254534" description="Hydrophobin" evidence="1">
    <location>
        <begin position="21"/>
        <end position="112"/>
    </location>
</feature>
<keyword evidence="3" id="KW-1185">Reference proteome</keyword>
<dbReference type="AlphaFoldDB" id="A0A3M6VVZ6"/>
<evidence type="ECO:0000313" key="2">
    <source>
        <dbReference type="EMBL" id="RMX70256.1"/>
    </source>
</evidence>
<evidence type="ECO:0008006" key="4">
    <source>
        <dbReference type="Google" id="ProtNLM"/>
    </source>
</evidence>
<feature type="signal peptide" evidence="1">
    <location>
        <begin position="1"/>
        <end position="20"/>
    </location>
</feature>
<dbReference type="EMBL" id="QLLG01000004">
    <property type="protein sequence ID" value="RMX70256.1"/>
    <property type="molecule type" value="Genomic_DNA"/>
</dbReference>
<evidence type="ECO:0000256" key="1">
    <source>
        <dbReference type="SAM" id="SignalP"/>
    </source>
</evidence>
<name>A0A3M6VVZ6_9STRA</name>
<reference evidence="2 3" key="1">
    <citation type="submission" date="2018-06" db="EMBL/GenBank/DDBJ databases">
        <title>Comparative genomics of downy mildews reveals potential adaptations to biotrophy.</title>
        <authorList>
            <person name="Fletcher K."/>
            <person name="Klosterman S.J."/>
            <person name="Derevnina L."/>
            <person name="Martin F."/>
            <person name="Koike S."/>
            <person name="Reyes Chin-Wo S."/>
            <person name="Mou B."/>
            <person name="Michelmore R."/>
        </authorList>
    </citation>
    <scope>NUCLEOTIDE SEQUENCE [LARGE SCALE GENOMIC DNA]</scope>
    <source>
        <strain evidence="2 3">R14</strain>
    </source>
</reference>
<keyword evidence="1" id="KW-0732">Signal</keyword>
<evidence type="ECO:0000313" key="3">
    <source>
        <dbReference type="Proteomes" id="UP000282087"/>
    </source>
</evidence>
<gene>
    <name evidence="2" type="ORF">DD238_001025</name>
</gene>
<sequence length="112" mass="11619">MRSIVAVYGLLTASFQSAIGFTVVHSGCEGLEEQPVRVVGVVGIFCVPLQPCEGSVNSGTNEPIACPREGQRDVFGEVELMTDSCCAVVDSVSGALGCVLAGAEERKSVQRG</sequence>
<accession>A0A3M6VVZ6</accession>
<dbReference type="STRING" id="542832.A0A3M6VVZ6"/>
<comment type="caution">
    <text evidence="2">The sequence shown here is derived from an EMBL/GenBank/DDBJ whole genome shotgun (WGS) entry which is preliminary data.</text>
</comment>
<proteinExistence type="predicted"/>